<dbReference type="PANTHER" id="PTHR33376">
    <property type="match status" value="1"/>
</dbReference>
<evidence type="ECO:0000313" key="7">
    <source>
        <dbReference type="Proteomes" id="UP001165287"/>
    </source>
</evidence>
<comment type="caution">
    <text evidence="6">The sequence shown here is derived from an EMBL/GenBank/DDBJ whole genome shotgun (WGS) entry which is preliminary data.</text>
</comment>
<dbReference type="PANTHER" id="PTHR33376:SF4">
    <property type="entry name" value="SIALIC ACID-BINDING PERIPLASMIC PROTEIN SIAP"/>
    <property type="match status" value="1"/>
</dbReference>
<dbReference type="PROSITE" id="PS51257">
    <property type="entry name" value="PROKAR_LIPOPROTEIN"/>
    <property type="match status" value="1"/>
</dbReference>
<dbReference type="InterPro" id="IPR004682">
    <property type="entry name" value="TRAP_DctP"/>
</dbReference>
<dbReference type="Pfam" id="PF03480">
    <property type="entry name" value="DctP"/>
    <property type="match status" value="1"/>
</dbReference>
<proteinExistence type="inferred from homology"/>
<gene>
    <name evidence="6" type="ORF">K9V48_25850</name>
</gene>
<feature type="chain" id="PRO_5046426591" evidence="5">
    <location>
        <begin position="33"/>
        <end position="341"/>
    </location>
</feature>
<evidence type="ECO:0000256" key="1">
    <source>
        <dbReference type="ARBA" id="ARBA00004196"/>
    </source>
</evidence>
<dbReference type="NCBIfam" id="TIGR00787">
    <property type="entry name" value="dctP"/>
    <property type="match status" value="1"/>
</dbReference>
<keyword evidence="3" id="KW-0813">Transport</keyword>
<keyword evidence="4 5" id="KW-0732">Signal</keyword>
<evidence type="ECO:0000256" key="3">
    <source>
        <dbReference type="ARBA" id="ARBA00022448"/>
    </source>
</evidence>
<keyword evidence="7" id="KW-1185">Reference proteome</keyword>
<dbReference type="CDD" id="cd13603">
    <property type="entry name" value="PBP2_TRAP_Siap_TeaA_like"/>
    <property type="match status" value="1"/>
</dbReference>
<comment type="subcellular location">
    <subcellularLocation>
        <location evidence="1">Cell envelope</location>
    </subcellularLocation>
</comment>
<sequence length="341" mass="38790">MKRKFRKTSARIIAVGLGLSLLAGCSSTETSAGQDKGILVKVGTTLSPANPVNVALREVFEPEIEKRTNGKFNVEIYDSGQLGGEKQLYDFTRSGIVEATAIGTVMWSEVPMMATPDFPFIFRDVAHARRVYQGEVGDYIAKNFEEQEPIKFLAWNPNGARVFSSSKPIESVEDLKGQKMRMPNNPIHVKLAESLGGNAVIMDLGEVFTALEQGVVDGQDNPLSTFRQEGWYEVQDYIYETNHMVSSNQLMMSKEFWETLTEDEQKIFEEVGFDTSNRSWDIYEASIEEDRKFLQEQGIVVKTPTEEERQKLVEKAQPVYDMLYEKYDWAEDMIKRIKEVE</sequence>
<evidence type="ECO:0000313" key="6">
    <source>
        <dbReference type="EMBL" id="MBZ5753553.1"/>
    </source>
</evidence>
<dbReference type="InterPro" id="IPR038404">
    <property type="entry name" value="TRAP_DctP_sf"/>
</dbReference>
<organism evidence="6 7">
    <name type="scientific">Metabacillus rhizolycopersici</name>
    <dbReference type="NCBI Taxonomy" id="2875709"/>
    <lineage>
        <taxon>Bacteria</taxon>
        <taxon>Bacillati</taxon>
        <taxon>Bacillota</taxon>
        <taxon>Bacilli</taxon>
        <taxon>Bacillales</taxon>
        <taxon>Bacillaceae</taxon>
        <taxon>Metabacillus</taxon>
    </lineage>
</organism>
<dbReference type="EMBL" id="JAIQUM010000122">
    <property type="protein sequence ID" value="MBZ5753553.1"/>
    <property type="molecule type" value="Genomic_DNA"/>
</dbReference>
<evidence type="ECO:0000256" key="2">
    <source>
        <dbReference type="ARBA" id="ARBA00009023"/>
    </source>
</evidence>
<accession>A0ABS7UYZ9</accession>
<evidence type="ECO:0000256" key="4">
    <source>
        <dbReference type="ARBA" id="ARBA00022729"/>
    </source>
</evidence>
<reference evidence="6" key="1">
    <citation type="submission" date="2024-05" db="EMBL/GenBank/DDBJ databases">
        <title>Metabacillus sp. nov., isolated from the rhizosphere soil of tomato plants.</title>
        <authorList>
            <person name="Ma R."/>
        </authorList>
    </citation>
    <scope>NUCLEOTIDE SEQUENCE</scope>
    <source>
        <strain evidence="6">DBTR6</strain>
    </source>
</reference>
<dbReference type="Proteomes" id="UP001165287">
    <property type="component" value="Unassembled WGS sequence"/>
</dbReference>
<name>A0ABS7UYZ9_9BACI</name>
<comment type="similarity">
    <text evidence="2">Belongs to the bacterial solute-binding protein 7 family.</text>
</comment>
<protein>
    <submittedName>
        <fullName evidence="6">TRAP transporter substrate-binding protein</fullName>
    </submittedName>
</protein>
<dbReference type="NCBIfam" id="NF037995">
    <property type="entry name" value="TRAP_S1"/>
    <property type="match status" value="1"/>
</dbReference>
<dbReference type="PIRSF" id="PIRSF006470">
    <property type="entry name" value="DctB"/>
    <property type="match status" value="1"/>
</dbReference>
<feature type="signal peptide" evidence="5">
    <location>
        <begin position="1"/>
        <end position="32"/>
    </location>
</feature>
<dbReference type="RefSeq" id="WP_224141966.1">
    <property type="nucleotide sequence ID" value="NZ_JAIQUM010000122.1"/>
</dbReference>
<dbReference type="InterPro" id="IPR018389">
    <property type="entry name" value="DctP_fam"/>
</dbReference>
<dbReference type="Gene3D" id="3.40.190.170">
    <property type="entry name" value="Bacterial extracellular solute-binding protein, family 7"/>
    <property type="match status" value="1"/>
</dbReference>
<evidence type="ECO:0000256" key="5">
    <source>
        <dbReference type="SAM" id="SignalP"/>
    </source>
</evidence>